<dbReference type="GO" id="GO:0033215">
    <property type="term" value="P:reductive iron assimilation"/>
    <property type="evidence" value="ECO:0007669"/>
    <property type="project" value="TreeGrafter"/>
</dbReference>
<reference evidence="10" key="1">
    <citation type="journal article" date="2014" name="Genome Announc.">
        <title>De novo whole-genome sequence and genome annotation of Lichtheimia ramosa.</title>
        <authorList>
            <person name="Linde J."/>
            <person name="Schwartze V."/>
            <person name="Binder U."/>
            <person name="Lass-Florl C."/>
            <person name="Voigt K."/>
            <person name="Horn F."/>
        </authorList>
    </citation>
    <scope>NUCLEOTIDE SEQUENCE</scope>
    <source>
        <strain evidence="10">JMRC FSU:6197</strain>
    </source>
</reference>
<dbReference type="OrthoDB" id="2121828at2759"/>
<dbReference type="InterPro" id="IPR011706">
    <property type="entry name" value="Cu-oxidase_C"/>
</dbReference>
<dbReference type="InterPro" id="IPR008972">
    <property type="entry name" value="Cupredoxin"/>
</dbReference>
<dbReference type="PROSITE" id="PS00079">
    <property type="entry name" value="MULTICOPPER_OXIDASE1"/>
    <property type="match status" value="2"/>
</dbReference>
<name>A0A077WRG1_9FUNG</name>
<feature type="domain" description="Plastocyanin-like" evidence="7">
    <location>
        <begin position="157"/>
        <end position="283"/>
    </location>
</feature>
<dbReference type="SUPFAM" id="SSF49503">
    <property type="entry name" value="Cupredoxins"/>
    <property type="match status" value="3"/>
</dbReference>
<evidence type="ECO:0000256" key="5">
    <source>
        <dbReference type="ARBA" id="ARBA00023008"/>
    </source>
</evidence>
<evidence type="ECO:0000259" key="9">
    <source>
        <dbReference type="Pfam" id="PF07732"/>
    </source>
</evidence>
<keyword evidence="6" id="KW-0472">Membrane</keyword>
<evidence type="ECO:0000256" key="4">
    <source>
        <dbReference type="ARBA" id="ARBA00023002"/>
    </source>
</evidence>
<dbReference type="InterPro" id="IPR044130">
    <property type="entry name" value="CuRO_2_Fet3-like"/>
</dbReference>
<keyword evidence="3" id="KW-0732">Signal</keyword>
<dbReference type="GO" id="GO:0005507">
    <property type="term" value="F:copper ion binding"/>
    <property type="evidence" value="ECO:0007669"/>
    <property type="project" value="InterPro"/>
</dbReference>
<dbReference type="CDD" id="cd13877">
    <property type="entry name" value="CuRO_2_Fet3p_like"/>
    <property type="match status" value="1"/>
</dbReference>
<dbReference type="Gene3D" id="2.60.40.420">
    <property type="entry name" value="Cupredoxins - blue copper proteins"/>
    <property type="match status" value="3"/>
</dbReference>
<dbReference type="EMBL" id="LK023335">
    <property type="protein sequence ID" value="CDS09935.1"/>
    <property type="molecule type" value="Genomic_DNA"/>
</dbReference>
<comment type="similarity">
    <text evidence="1">Belongs to the multicopper oxidase family.</text>
</comment>
<evidence type="ECO:0000313" key="10">
    <source>
        <dbReference type="EMBL" id="CDS09935.1"/>
    </source>
</evidence>
<dbReference type="Pfam" id="PF07731">
    <property type="entry name" value="Cu-oxidase_2"/>
    <property type="match status" value="1"/>
</dbReference>
<dbReference type="PROSITE" id="PS00080">
    <property type="entry name" value="MULTICOPPER_OXIDASE2"/>
    <property type="match status" value="1"/>
</dbReference>
<accession>A0A077WRG1</accession>
<keyword evidence="6" id="KW-1133">Transmembrane helix</keyword>
<dbReference type="CDD" id="cd13899">
    <property type="entry name" value="CuRO_3_Fet3p"/>
    <property type="match status" value="1"/>
</dbReference>
<gene>
    <name evidence="10" type="ORF">LRAMOSA02612</name>
</gene>
<evidence type="ECO:0000259" key="7">
    <source>
        <dbReference type="Pfam" id="PF00394"/>
    </source>
</evidence>
<dbReference type="InterPro" id="IPR011707">
    <property type="entry name" value="Cu-oxidase-like_N"/>
</dbReference>
<evidence type="ECO:0000256" key="2">
    <source>
        <dbReference type="ARBA" id="ARBA00022723"/>
    </source>
</evidence>
<feature type="transmembrane region" description="Helical" evidence="6">
    <location>
        <begin position="547"/>
        <end position="568"/>
    </location>
</feature>
<dbReference type="InterPro" id="IPR033138">
    <property type="entry name" value="Cu_oxidase_CS"/>
</dbReference>
<dbReference type="InterPro" id="IPR045087">
    <property type="entry name" value="Cu-oxidase_fam"/>
</dbReference>
<keyword evidence="6" id="KW-0812">Transmembrane</keyword>
<evidence type="ECO:0000259" key="8">
    <source>
        <dbReference type="Pfam" id="PF07731"/>
    </source>
</evidence>
<dbReference type="GO" id="GO:0004322">
    <property type="term" value="F:ferroxidase activity"/>
    <property type="evidence" value="ECO:0007669"/>
    <property type="project" value="TreeGrafter"/>
</dbReference>
<dbReference type="GO" id="GO:0010106">
    <property type="term" value="P:cellular response to iron ion starvation"/>
    <property type="evidence" value="ECO:0007669"/>
    <property type="project" value="TreeGrafter"/>
</dbReference>
<dbReference type="Pfam" id="PF00394">
    <property type="entry name" value="Cu-oxidase"/>
    <property type="match status" value="1"/>
</dbReference>
<feature type="domain" description="Plastocyanin-like" evidence="8">
    <location>
        <begin position="366"/>
        <end position="493"/>
    </location>
</feature>
<protein>
    <submittedName>
        <fullName evidence="10">Uncharacterized protein</fullName>
    </submittedName>
</protein>
<keyword evidence="4" id="KW-0560">Oxidoreductase</keyword>
<dbReference type="GO" id="GO:0033573">
    <property type="term" value="C:high-affinity iron permease complex"/>
    <property type="evidence" value="ECO:0007669"/>
    <property type="project" value="TreeGrafter"/>
</dbReference>
<dbReference type="InterPro" id="IPR001117">
    <property type="entry name" value="Cu-oxidase_2nd"/>
</dbReference>
<dbReference type="InterPro" id="IPR002355">
    <property type="entry name" value="Cu_oxidase_Cu_BS"/>
</dbReference>
<dbReference type="PANTHER" id="PTHR11709">
    <property type="entry name" value="MULTI-COPPER OXIDASE"/>
    <property type="match status" value="1"/>
</dbReference>
<proteinExistence type="inferred from homology"/>
<organism evidence="10">
    <name type="scientific">Lichtheimia ramosa</name>
    <dbReference type="NCBI Taxonomy" id="688394"/>
    <lineage>
        <taxon>Eukaryota</taxon>
        <taxon>Fungi</taxon>
        <taxon>Fungi incertae sedis</taxon>
        <taxon>Mucoromycota</taxon>
        <taxon>Mucoromycotina</taxon>
        <taxon>Mucoromycetes</taxon>
        <taxon>Mucorales</taxon>
        <taxon>Lichtheimiaceae</taxon>
        <taxon>Lichtheimia</taxon>
    </lineage>
</organism>
<evidence type="ECO:0000256" key="6">
    <source>
        <dbReference type="SAM" id="Phobius"/>
    </source>
</evidence>
<keyword evidence="5" id="KW-0186">Copper</keyword>
<evidence type="ECO:0000256" key="1">
    <source>
        <dbReference type="ARBA" id="ARBA00010609"/>
    </source>
</evidence>
<dbReference type="PANTHER" id="PTHR11709:SF361">
    <property type="entry name" value="IRON TRANSPORT MULTICOPPER OXIDASE FET3"/>
    <property type="match status" value="1"/>
</dbReference>
<dbReference type="AlphaFoldDB" id="A0A077WRG1"/>
<sequence>MMLFDSPILVTNIIIDCVFVLVTNAALVELDWNITYTNANPDGLYERRVVGVNGQWPPPSIQATINDTLKINVHNALDRPTSLHAHGMFQNGTAYMDGPSMVTQCPIPPGYDFTYEFNITQHGTFWIHSHYMGQYVDGLRAPMILHNTMEAYQYDQEMIVTLTDWYHQQSDDLLSSFLNVYNPTGAEPTPDSGLINNNANATFDFVPGKTYRLRLINMSAFSTFFFSIDGHDMDVIEVDGIDVQRSTVNSVSLTAAQRLSVLVTAKNDTRLNYNMHADMNTDMFDTVPPELQPNITAPIYYDRSHNNFAPIQDLGMSGTFDDTTLKPLQAEDAVNPDQELTLSINFDVTTDGINRGFFNNLPFLYPKVPTINTMLSQGNYSSDPAVYGPQGSATVFKHLNMVQVVLNNEDQNDHPFHLHGYVFQVVGRGNGTYDSSIQLNTTNPMRRDTISVPGEGFTVIRFRADNPGAWFFHCHIEWHLESGLAALFIVAPDVAQQRMSIPESLNDLCKASGIPTTGNAAGKEGLDLSGAPSGITLIPDEFTPRGIGAMAGCIIAALLGIGTIIWFAHADPQKEARLIAERMRSIPQ</sequence>
<keyword evidence="2" id="KW-0479">Metal-binding</keyword>
<dbReference type="CDD" id="cd13851">
    <property type="entry name" value="CuRO_1_Fet3p"/>
    <property type="match status" value="1"/>
</dbReference>
<feature type="domain" description="Plastocyanin-like" evidence="9">
    <location>
        <begin position="34"/>
        <end position="147"/>
    </location>
</feature>
<evidence type="ECO:0000256" key="3">
    <source>
        <dbReference type="ARBA" id="ARBA00022729"/>
    </source>
</evidence>
<dbReference type="Pfam" id="PF07732">
    <property type="entry name" value="Cu-oxidase_3"/>
    <property type="match status" value="1"/>
</dbReference>